<evidence type="ECO:0000313" key="4">
    <source>
        <dbReference type="Proteomes" id="UP001265259"/>
    </source>
</evidence>
<sequence>MDTLFFIAAKIVGFLVAPSTWLAALALLAVLGIALERRGLAIWSSSILFCSIVLLAVLPLGAALVRPLEHMYPQEPRISEVDGIVVLGGGIDLDASRVAGRPELNEAGDRITAAVALSRRFPEARVLFTGGSGDLFGRGGSEADAARDLMLSLGLAEERLVLEGASRNTAENARLSRKVVDPQEGETWLLVTSAFHMRRAVNSFEAAGWPAMVPYPVDFRAGGTLSVGWDLASSLQLLRIGLRERVGLLGYSLFGR</sequence>
<dbReference type="InterPro" id="IPR003848">
    <property type="entry name" value="DUF218"/>
</dbReference>
<dbReference type="InterPro" id="IPR014729">
    <property type="entry name" value="Rossmann-like_a/b/a_fold"/>
</dbReference>
<reference evidence="3 4" key="1">
    <citation type="submission" date="2023-09" db="EMBL/GenBank/DDBJ databases">
        <authorList>
            <person name="Rey-Velasco X."/>
        </authorList>
    </citation>
    <scope>NUCLEOTIDE SEQUENCE [LARGE SCALE GENOMIC DNA]</scope>
    <source>
        <strain evidence="3 4">F158</strain>
    </source>
</reference>
<evidence type="ECO:0000256" key="1">
    <source>
        <dbReference type="SAM" id="Phobius"/>
    </source>
</evidence>
<feature type="domain" description="DUF218" evidence="2">
    <location>
        <begin position="82"/>
        <end position="226"/>
    </location>
</feature>
<evidence type="ECO:0000259" key="2">
    <source>
        <dbReference type="Pfam" id="PF02698"/>
    </source>
</evidence>
<dbReference type="CDD" id="cd06259">
    <property type="entry name" value="YdcF-like"/>
    <property type="match status" value="1"/>
</dbReference>
<dbReference type="Proteomes" id="UP001265259">
    <property type="component" value="Unassembled WGS sequence"/>
</dbReference>
<dbReference type="EMBL" id="JAVRHL010000003">
    <property type="protein sequence ID" value="MDT0683761.1"/>
    <property type="molecule type" value="Genomic_DNA"/>
</dbReference>
<organism evidence="3 4">
    <name type="scientific">Tropicimonas omnivorans</name>
    <dbReference type="NCBI Taxonomy" id="3075590"/>
    <lineage>
        <taxon>Bacteria</taxon>
        <taxon>Pseudomonadati</taxon>
        <taxon>Pseudomonadota</taxon>
        <taxon>Alphaproteobacteria</taxon>
        <taxon>Rhodobacterales</taxon>
        <taxon>Roseobacteraceae</taxon>
        <taxon>Tropicimonas</taxon>
    </lineage>
</organism>
<name>A0ABU3DJ63_9RHOB</name>
<dbReference type="InterPro" id="IPR051599">
    <property type="entry name" value="Cell_Envelope_Assoc"/>
</dbReference>
<keyword evidence="1" id="KW-0472">Membrane</keyword>
<dbReference type="Pfam" id="PF02698">
    <property type="entry name" value="DUF218"/>
    <property type="match status" value="1"/>
</dbReference>
<dbReference type="Gene3D" id="3.40.50.620">
    <property type="entry name" value="HUPs"/>
    <property type="match status" value="1"/>
</dbReference>
<keyword evidence="1" id="KW-0812">Transmembrane</keyword>
<feature type="transmembrane region" description="Helical" evidence="1">
    <location>
        <begin position="41"/>
        <end position="65"/>
    </location>
</feature>
<protein>
    <submittedName>
        <fullName evidence="3">YdcF family protein</fullName>
    </submittedName>
</protein>
<dbReference type="RefSeq" id="WP_311692606.1">
    <property type="nucleotide sequence ID" value="NZ_JAVRHL010000003.1"/>
</dbReference>
<dbReference type="PANTHER" id="PTHR30336">
    <property type="entry name" value="INNER MEMBRANE PROTEIN, PROBABLE PERMEASE"/>
    <property type="match status" value="1"/>
</dbReference>
<comment type="caution">
    <text evidence="3">The sequence shown here is derived from an EMBL/GenBank/DDBJ whole genome shotgun (WGS) entry which is preliminary data.</text>
</comment>
<dbReference type="PANTHER" id="PTHR30336:SF4">
    <property type="entry name" value="ENVELOPE BIOGENESIS FACTOR ELYC"/>
    <property type="match status" value="1"/>
</dbReference>
<evidence type="ECO:0000313" key="3">
    <source>
        <dbReference type="EMBL" id="MDT0683761.1"/>
    </source>
</evidence>
<keyword evidence="1" id="KW-1133">Transmembrane helix</keyword>
<keyword evidence="4" id="KW-1185">Reference proteome</keyword>
<proteinExistence type="predicted"/>
<feature type="transmembrane region" description="Helical" evidence="1">
    <location>
        <begin position="12"/>
        <end position="35"/>
    </location>
</feature>
<gene>
    <name evidence="3" type="ORF">RM543_13800</name>
</gene>
<accession>A0ABU3DJ63</accession>